<evidence type="ECO:0000256" key="1">
    <source>
        <dbReference type="ARBA" id="ARBA00004141"/>
    </source>
</evidence>
<dbReference type="InterPro" id="IPR024041">
    <property type="entry name" value="NH4_transpt_AmtB-like_dom"/>
</dbReference>
<keyword evidence="7" id="KW-0924">Ammonia transport</keyword>
<evidence type="ECO:0000256" key="6">
    <source>
        <dbReference type="ARBA" id="ARBA00023136"/>
    </source>
</evidence>
<evidence type="ECO:0000256" key="8">
    <source>
        <dbReference type="SAM" id="Phobius"/>
    </source>
</evidence>
<evidence type="ECO:0000313" key="11">
    <source>
        <dbReference type="Proteomes" id="UP000682802"/>
    </source>
</evidence>
<gene>
    <name evidence="10" type="ORF">KM029_21310</name>
</gene>
<name>A0ABX8H3H5_9BACT</name>
<evidence type="ECO:0000256" key="5">
    <source>
        <dbReference type="ARBA" id="ARBA00022989"/>
    </source>
</evidence>
<keyword evidence="6 8" id="KW-0472">Membrane</keyword>
<evidence type="ECO:0000256" key="7">
    <source>
        <dbReference type="ARBA" id="ARBA00023177"/>
    </source>
</evidence>
<sequence>MRKIVYIIIAVILSSVNIVKAQTEVIEITEVQSQLANINTTALDTGDTAWILVSTALVLFMMLPGLALFYAGLVRKKNVLSILMNICVITGIGSLLWFGGLF</sequence>
<dbReference type="Gene3D" id="1.10.3430.10">
    <property type="entry name" value="Ammonium transporter AmtB like domains"/>
    <property type="match status" value="1"/>
</dbReference>
<evidence type="ECO:0000256" key="3">
    <source>
        <dbReference type="ARBA" id="ARBA00022448"/>
    </source>
</evidence>
<keyword evidence="11" id="KW-1185">Reference proteome</keyword>
<evidence type="ECO:0000256" key="2">
    <source>
        <dbReference type="ARBA" id="ARBA00005887"/>
    </source>
</evidence>
<dbReference type="SUPFAM" id="SSF111352">
    <property type="entry name" value="Ammonium transporter"/>
    <property type="match status" value="1"/>
</dbReference>
<organism evidence="10 11">
    <name type="scientific">Flammeovirga kamogawensis</name>
    <dbReference type="NCBI Taxonomy" id="373891"/>
    <lineage>
        <taxon>Bacteria</taxon>
        <taxon>Pseudomonadati</taxon>
        <taxon>Bacteroidota</taxon>
        <taxon>Cytophagia</taxon>
        <taxon>Cytophagales</taxon>
        <taxon>Flammeovirgaceae</taxon>
        <taxon>Flammeovirga</taxon>
    </lineage>
</organism>
<proteinExistence type="inferred from homology"/>
<dbReference type="Proteomes" id="UP000682802">
    <property type="component" value="Chromosome 2"/>
</dbReference>
<feature type="domain" description="Ammonium transporter AmtB-like" evidence="9">
    <location>
        <begin position="49"/>
        <end position="99"/>
    </location>
</feature>
<evidence type="ECO:0000313" key="10">
    <source>
        <dbReference type="EMBL" id="QWG10223.1"/>
    </source>
</evidence>
<dbReference type="Pfam" id="PF00909">
    <property type="entry name" value="Ammonium_transp"/>
    <property type="match status" value="1"/>
</dbReference>
<reference evidence="10 11" key="1">
    <citation type="submission" date="2021-05" db="EMBL/GenBank/DDBJ databases">
        <title>Comparative genomic studies on the polysaccharide-degrading batcterial strains of the Flammeovirga genus.</title>
        <authorList>
            <person name="Zewei F."/>
            <person name="Zheng Z."/>
            <person name="Yu L."/>
            <person name="Ruyue G."/>
            <person name="Yanhong M."/>
            <person name="Yuanyuan C."/>
            <person name="Jingyan G."/>
            <person name="Wenjun H."/>
        </authorList>
    </citation>
    <scope>NUCLEOTIDE SEQUENCE [LARGE SCALE GENOMIC DNA]</scope>
    <source>
        <strain evidence="10 11">YS10</strain>
    </source>
</reference>
<keyword evidence="3" id="KW-0813">Transport</keyword>
<dbReference type="InterPro" id="IPR029020">
    <property type="entry name" value="Ammonium/urea_transptr"/>
</dbReference>
<dbReference type="EMBL" id="CP076129">
    <property type="protein sequence ID" value="QWG10223.1"/>
    <property type="molecule type" value="Genomic_DNA"/>
</dbReference>
<keyword evidence="5 8" id="KW-1133">Transmembrane helix</keyword>
<feature type="transmembrane region" description="Helical" evidence="8">
    <location>
        <begin position="49"/>
        <end position="72"/>
    </location>
</feature>
<dbReference type="PANTHER" id="PTHR43029">
    <property type="entry name" value="AMMONIUM TRANSPORTER MEP2"/>
    <property type="match status" value="1"/>
</dbReference>
<keyword evidence="4 8" id="KW-0812">Transmembrane</keyword>
<dbReference type="PANTHER" id="PTHR43029:SF10">
    <property type="entry name" value="AMMONIUM TRANSPORTER MEP2"/>
    <property type="match status" value="1"/>
</dbReference>
<dbReference type="RefSeq" id="WP_205125505.1">
    <property type="nucleotide sequence ID" value="NZ_CP076129.1"/>
</dbReference>
<comment type="similarity">
    <text evidence="2">Belongs to the ammonia transporter channel (TC 1.A.11.2) family.</text>
</comment>
<feature type="transmembrane region" description="Helical" evidence="8">
    <location>
        <begin position="79"/>
        <end position="99"/>
    </location>
</feature>
<accession>A0ABX8H3H5</accession>
<evidence type="ECO:0000259" key="9">
    <source>
        <dbReference type="Pfam" id="PF00909"/>
    </source>
</evidence>
<dbReference type="InterPro" id="IPR001905">
    <property type="entry name" value="Ammonium_transpt"/>
</dbReference>
<comment type="subcellular location">
    <subcellularLocation>
        <location evidence="1">Membrane</location>
        <topology evidence="1">Multi-pass membrane protein</topology>
    </subcellularLocation>
</comment>
<evidence type="ECO:0000256" key="4">
    <source>
        <dbReference type="ARBA" id="ARBA00022692"/>
    </source>
</evidence>
<protein>
    <recommendedName>
        <fullName evidence="9">Ammonium transporter AmtB-like domain-containing protein</fullName>
    </recommendedName>
</protein>